<dbReference type="GO" id="GO:0006353">
    <property type="term" value="P:DNA-templated transcription termination"/>
    <property type="evidence" value="ECO:0007669"/>
    <property type="project" value="InterPro"/>
</dbReference>
<accession>A0A399T658</accession>
<dbReference type="EMBL" id="QWGT01000127">
    <property type="protein sequence ID" value="RIJ51258.1"/>
    <property type="molecule type" value="Genomic_DNA"/>
</dbReference>
<evidence type="ECO:0000313" key="4">
    <source>
        <dbReference type="Proteomes" id="UP000266484"/>
    </source>
</evidence>
<feature type="domain" description="Rho termination factor-like N-terminal" evidence="2">
    <location>
        <begin position="12"/>
        <end position="54"/>
    </location>
</feature>
<dbReference type="Gene3D" id="1.10.720.10">
    <property type="match status" value="1"/>
</dbReference>
<dbReference type="AlphaFoldDB" id="A0A399T658"/>
<dbReference type="InterPro" id="IPR011112">
    <property type="entry name" value="Rho-like_N"/>
</dbReference>
<dbReference type="RefSeq" id="WP_199689807.1">
    <property type="nucleotide sequence ID" value="NZ_QWGT01000127.1"/>
</dbReference>
<dbReference type="SUPFAM" id="SSF68912">
    <property type="entry name" value="Rho N-terminal domain-like"/>
    <property type="match status" value="1"/>
</dbReference>
<evidence type="ECO:0000313" key="3">
    <source>
        <dbReference type="EMBL" id="RIJ51258.1"/>
    </source>
</evidence>
<protein>
    <submittedName>
        <fullName evidence="3">Transcription termination factor Rho</fullName>
    </submittedName>
</protein>
<evidence type="ECO:0000256" key="1">
    <source>
        <dbReference type="SAM" id="MobiDB-lite"/>
    </source>
</evidence>
<evidence type="ECO:0000259" key="2">
    <source>
        <dbReference type="SMART" id="SM00959"/>
    </source>
</evidence>
<dbReference type="SMART" id="SM00959">
    <property type="entry name" value="Rho_N"/>
    <property type="match status" value="1"/>
</dbReference>
<sequence>MTDVDTRATTADLSALRVSQLQAIASELGIPGGSKLRKGELVTAISEIQAARGLTVPADEAAPDAAAIAETGDATPASTDEATPAAAEPAPAAEPVAAAE</sequence>
<gene>
    <name evidence="3" type="ORF">DZG00_09595</name>
</gene>
<comment type="caution">
    <text evidence="3">The sequence shown here is derived from an EMBL/GenBank/DDBJ whole genome shotgun (WGS) entry which is preliminary data.</text>
</comment>
<dbReference type="Pfam" id="PF07498">
    <property type="entry name" value="Rho_N"/>
    <property type="match status" value="1"/>
</dbReference>
<organism evidence="3 4">
    <name type="scientific">Clavibacter lycopersici</name>
    <dbReference type="NCBI Taxonomy" id="2301718"/>
    <lineage>
        <taxon>Bacteria</taxon>
        <taxon>Bacillati</taxon>
        <taxon>Actinomycetota</taxon>
        <taxon>Actinomycetes</taxon>
        <taxon>Micrococcales</taxon>
        <taxon>Microbacteriaceae</taxon>
        <taxon>Clavibacter</taxon>
    </lineage>
</organism>
<keyword evidence="4" id="KW-1185">Reference proteome</keyword>
<reference evidence="3 4" key="1">
    <citation type="submission" date="2018-08" db="EMBL/GenBank/DDBJ databases">
        <title>Genome Sequence of Clavibacter michiganensis Subspecies type strains, and the Atypical Peach-Colored Strains Isolated from Tomato.</title>
        <authorList>
            <person name="Osdaghi E."/>
            <person name="Portier P."/>
            <person name="Briand M."/>
            <person name="Jacques M.-A."/>
        </authorList>
    </citation>
    <scope>NUCLEOTIDE SEQUENCE [LARGE SCALE GENOMIC DNA]</scope>
    <source>
        <strain evidence="3 4">CFBP 8615</strain>
    </source>
</reference>
<dbReference type="Proteomes" id="UP000266484">
    <property type="component" value="Unassembled WGS sequence"/>
</dbReference>
<dbReference type="InterPro" id="IPR036269">
    <property type="entry name" value="Rho_N_sf"/>
</dbReference>
<feature type="non-terminal residue" evidence="3">
    <location>
        <position position="100"/>
    </location>
</feature>
<name>A0A399T658_9MICO</name>
<feature type="region of interest" description="Disordered" evidence="1">
    <location>
        <begin position="70"/>
        <end position="100"/>
    </location>
</feature>
<proteinExistence type="predicted"/>